<dbReference type="AlphaFoldDB" id="A0A5J6V958"/>
<name>A0A5J6V958_9MICO</name>
<feature type="transmembrane region" description="Helical" evidence="1">
    <location>
        <begin position="134"/>
        <end position="157"/>
    </location>
</feature>
<keyword evidence="1" id="KW-0812">Transmembrane</keyword>
<feature type="transmembrane region" description="Helical" evidence="1">
    <location>
        <begin position="6"/>
        <end position="26"/>
    </location>
</feature>
<dbReference type="EMBL" id="CP044427">
    <property type="protein sequence ID" value="QFG70298.1"/>
    <property type="molecule type" value="Genomic_DNA"/>
</dbReference>
<keyword evidence="3" id="KW-1185">Reference proteome</keyword>
<feature type="transmembrane region" description="Helical" evidence="1">
    <location>
        <begin position="308"/>
        <end position="327"/>
    </location>
</feature>
<gene>
    <name evidence="2" type="ORF">FY030_11190</name>
</gene>
<feature type="transmembrane region" description="Helical" evidence="1">
    <location>
        <begin position="333"/>
        <end position="353"/>
    </location>
</feature>
<organism evidence="2 3">
    <name type="scientific">Ornithinimicrobium pratense</name>
    <dbReference type="NCBI Taxonomy" id="2593973"/>
    <lineage>
        <taxon>Bacteria</taxon>
        <taxon>Bacillati</taxon>
        <taxon>Actinomycetota</taxon>
        <taxon>Actinomycetes</taxon>
        <taxon>Micrococcales</taxon>
        <taxon>Ornithinimicrobiaceae</taxon>
        <taxon>Ornithinimicrobium</taxon>
    </lineage>
</organism>
<evidence type="ECO:0008006" key="4">
    <source>
        <dbReference type="Google" id="ProtNLM"/>
    </source>
</evidence>
<sequence length="400" mass="43986">MLDVRFVAAVLLLWTALRLISMVILFQVAHHWQDPVVYDDSGTPRYFQFATLWDGAWYERIATEGYPEQLPVNDRGQVRQNPWAFYPIFPLLARGLMALTGWSFAVSGVVVATVLGYAAAVVVAGLLREKVGTAAALGGVALLGAFPSAPTFQVAYTESLALLLLAGVLWLLVRERWWWAGVVALLTGLARPIALPLGLVALVCVVVRWRRRDQAPISPREGAGMLAALAGCGLAGLVWPTIAAWRTGVPDAYPVTMSSWRGGEPVRPFVPSIERAQWLWGDVLGLVVLAAGLGVLVLAVLGPWATRLGVALRVWCLGYALYLFAALDPWTSLYRYLMLLFPLYVLMVGGGWPPGARPGGEQPRWLLVVRTVVLAALMVAWQVWWTWYLFRFVPPSDYPP</sequence>
<feature type="transmembrane region" description="Helical" evidence="1">
    <location>
        <begin position="226"/>
        <end position="245"/>
    </location>
</feature>
<reference evidence="2 3" key="1">
    <citation type="submission" date="2019-09" db="EMBL/GenBank/DDBJ databases">
        <title>Serinicoccus pratensis sp. nov., isolated from meadow soil.</title>
        <authorList>
            <person name="Zhang W."/>
        </authorList>
    </citation>
    <scope>NUCLEOTIDE SEQUENCE [LARGE SCALE GENOMIC DNA]</scope>
    <source>
        <strain evidence="2 3">W204</strain>
    </source>
</reference>
<proteinExistence type="predicted"/>
<keyword evidence="1" id="KW-1133">Transmembrane helix</keyword>
<dbReference type="Proteomes" id="UP000326546">
    <property type="component" value="Chromosome"/>
</dbReference>
<feature type="transmembrane region" description="Helical" evidence="1">
    <location>
        <begin position="177"/>
        <end position="205"/>
    </location>
</feature>
<feature type="transmembrane region" description="Helical" evidence="1">
    <location>
        <begin position="108"/>
        <end position="127"/>
    </location>
</feature>
<keyword evidence="1" id="KW-0472">Membrane</keyword>
<accession>A0A5J6V958</accession>
<evidence type="ECO:0000256" key="1">
    <source>
        <dbReference type="SAM" id="Phobius"/>
    </source>
</evidence>
<evidence type="ECO:0000313" key="3">
    <source>
        <dbReference type="Proteomes" id="UP000326546"/>
    </source>
</evidence>
<evidence type="ECO:0000313" key="2">
    <source>
        <dbReference type="EMBL" id="QFG70298.1"/>
    </source>
</evidence>
<dbReference type="KEGG" id="serw:FY030_11190"/>
<feature type="transmembrane region" description="Helical" evidence="1">
    <location>
        <begin position="278"/>
        <end position="301"/>
    </location>
</feature>
<protein>
    <recommendedName>
        <fullName evidence="4">Glycosyltransferase RgtA/B/C/D-like domain-containing protein</fullName>
    </recommendedName>
</protein>
<dbReference type="OrthoDB" id="151635at2"/>
<feature type="transmembrane region" description="Helical" evidence="1">
    <location>
        <begin position="365"/>
        <end position="390"/>
    </location>
</feature>